<evidence type="ECO:0000313" key="4">
    <source>
        <dbReference type="Proteomes" id="UP000308705"/>
    </source>
</evidence>
<sequence length="104" mass="11552">MTEPDDQGIQDVDLDAEDEVEDADHPIGLDEDPDDDSLDRRLAAEEPEAHLHHAREEREEVGRLVAPDEGAREDVDNELVGDDAGEDGGRYSAEEAAMRVERDM</sequence>
<dbReference type="Pfam" id="PF18970">
    <property type="entry name" value="DUF5709"/>
    <property type="match status" value="1"/>
</dbReference>
<feature type="domain" description="DUF5709" evidence="2">
    <location>
        <begin position="57"/>
        <end position="103"/>
    </location>
</feature>
<dbReference type="RefSeq" id="WP_137249313.1">
    <property type="nucleotide sequence ID" value="NZ_SZQA01000024.1"/>
</dbReference>
<feature type="compositionally biased region" description="Acidic residues" evidence="1">
    <location>
        <begin position="1"/>
        <end position="22"/>
    </location>
</feature>
<proteinExistence type="predicted"/>
<name>A0A4U3MC53_9ACTN</name>
<protein>
    <recommendedName>
        <fullName evidence="2">DUF5709 domain-containing protein</fullName>
    </recommendedName>
</protein>
<evidence type="ECO:0000313" key="3">
    <source>
        <dbReference type="EMBL" id="TKK85949.1"/>
    </source>
</evidence>
<evidence type="ECO:0000256" key="1">
    <source>
        <dbReference type="SAM" id="MobiDB-lite"/>
    </source>
</evidence>
<dbReference type="OrthoDB" id="3478723at2"/>
<dbReference type="AlphaFoldDB" id="A0A4U3MC53"/>
<comment type="caution">
    <text evidence="3">The sequence shown here is derived from an EMBL/GenBank/DDBJ whole genome shotgun (WGS) entry which is preliminary data.</text>
</comment>
<gene>
    <name evidence="3" type="ORF">FDA94_23925</name>
</gene>
<evidence type="ECO:0000259" key="2">
    <source>
        <dbReference type="Pfam" id="PF18970"/>
    </source>
</evidence>
<reference evidence="3 4" key="1">
    <citation type="submission" date="2019-04" db="EMBL/GenBank/DDBJ databases">
        <title>Herbidospora sp. NEAU-GS14.nov., a novel actinomycete isolated from soil.</title>
        <authorList>
            <person name="Han L."/>
        </authorList>
    </citation>
    <scope>NUCLEOTIDE SEQUENCE [LARGE SCALE GENOMIC DNA]</scope>
    <source>
        <strain evidence="3 4">NEAU-GS14</strain>
    </source>
</reference>
<dbReference type="InterPro" id="IPR043763">
    <property type="entry name" value="DUF5709"/>
</dbReference>
<feature type="compositionally biased region" description="Acidic residues" evidence="1">
    <location>
        <begin position="75"/>
        <end position="86"/>
    </location>
</feature>
<feature type="region of interest" description="Disordered" evidence="1">
    <location>
        <begin position="1"/>
        <end position="104"/>
    </location>
</feature>
<keyword evidence="4" id="KW-1185">Reference proteome</keyword>
<dbReference type="Proteomes" id="UP000308705">
    <property type="component" value="Unassembled WGS sequence"/>
</dbReference>
<feature type="compositionally biased region" description="Basic and acidic residues" evidence="1">
    <location>
        <begin position="87"/>
        <end position="104"/>
    </location>
</feature>
<feature type="compositionally biased region" description="Basic and acidic residues" evidence="1">
    <location>
        <begin position="38"/>
        <end position="62"/>
    </location>
</feature>
<accession>A0A4U3MC53</accession>
<organism evidence="3 4">
    <name type="scientific">Herbidospora galbida</name>
    <dbReference type="NCBI Taxonomy" id="2575442"/>
    <lineage>
        <taxon>Bacteria</taxon>
        <taxon>Bacillati</taxon>
        <taxon>Actinomycetota</taxon>
        <taxon>Actinomycetes</taxon>
        <taxon>Streptosporangiales</taxon>
        <taxon>Streptosporangiaceae</taxon>
        <taxon>Herbidospora</taxon>
    </lineage>
</organism>
<dbReference type="EMBL" id="SZQA01000024">
    <property type="protein sequence ID" value="TKK85949.1"/>
    <property type="molecule type" value="Genomic_DNA"/>
</dbReference>